<reference evidence="5" key="1">
    <citation type="journal article" date="2014" name="Int. J. Syst. Evol. Microbiol.">
        <title>Complete genome sequence of Corynebacterium casei LMG S-19264T (=DSM 44701T), isolated from a smear-ripened cheese.</title>
        <authorList>
            <consortium name="US DOE Joint Genome Institute (JGI-PGF)"/>
            <person name="Walter F."/>
            <person name="Albersmeier A."/>
            <person name="Kalinowski J."/>
            <person name="Ruckert C."/>
        </authorList>
    </citation>
    <scope>NUCLEOTIDE SEQUENCE</scope>
    <source>
        <strain evidence="5">JCM 3276</strain>
    </source>
</reference>
<evidence type="ECO:0000313" key="5">
    <source>
        <dbReference type="EMBL" id="GGS25665.1"/>
    </source>
</evidence>
<evidence type="ECO:0000313" key="6">
    <source>
        <dbReference type="Proteomes" id="UP000660680"/>
    </source>
</evidence>
<reference evidence="5" key="2">
    <citation type="submission" date="2020-09" db="EMBL/GenBank/DDBJ databases">
        <authorList>
            <person name="Sun Q."/>
            <person name="Ohkuma M."/>
        </authorList>
    </citation>
    <scope>NUCLEOTIDE SEQUENCE</scope>
    <source>
        <strain evidence="5">JCM 3276</strain>
    </source>
</reference>
<organism evidence="5 6">
    <name type="scientific">Actinokineospora fastidiosa</name>
    <dbReference type="NCBI Taxonomy" id="1816"/>
    <lineage>
        <taxon>Bacteria</taxon>
        <taxon>Bacillati</taxon>
        <taxon>Actinomycetota</taxon>
        <taxon>Actinomycetes</taxon>
        <taxon>Pseudonocardiales</taxon>
        <taxon>Pseudonocardiaceae</taxon>
        <taxon>Actinokineospora</taxon>
    </lineage>
</organism>
<dbReference type="EMBL" id="BMRB01000001">
    <property type="protein sequence ID" value="GGS25665.1"/>
    <property type="molecule type" value="Genomic_DNA"/>
</dbReference>
<dbReference type="Pfam" id="PF25976">
    <property type="entry name" value="LpqB_N"/>
    <property type="match status" value="1"/>
</dbReference>
<comment type="caution">
    <text evidence="5">The sequence shown here is derived from an EMBL/GenBank/DDBJ whole genome shotgun (WGS) entry which is preliminary data.</text>
</comment>
<dbReference type="PROSITE" id="PS51257">
    <property type="entry name" value="PROKAR_LIPOPROTEIN"/>
    <property type="match status" value="1"/>
</dbReference>
<dbReference type="SUPFAM" id="SSF75011">
    <property type="entry name" value="3-carboxy-cis,cis-mucoante lactonizing enzyme"/>
    <property type="match status" value="1"/>
</dbReference>
<gene>
    <name evidence="5" type="ORF">GCM10010171_18770</name>
</gene>
<feature type="signal peptide" evidence="1">
    <location>
        <begin position="1"/>
        <end position="18"/>
    </location>
</feature>
<sequence length="575" mass="62335">MTRAVLALLVLASLASCATIPADTPPRVMLENPGEAPDRISGPRAGVDPFTLVQDFLDAADNIAAAKTYLTEEAAATWPSHDQPIIVQNNPTYRPEIDRGPSPDGPNPDVLHLTLGTTQIGELKPDGSFYPQVQPREDKLVVRRQADQQWRIAQPPPYQLLTKIRFEAAYRRVNLQFFDPARRVLVPDPRWVANEPSESMEARVVELLLAGPSDGLKDAVVSTLEGVQLHTNVVQDSDGAIRINLTNVEERSPEEHKQMVAQIVNSLSGVTLNKLRILDTGSALIPDRQDWQAADVPTYDGLASPKPELTGLAVDNRRVITLADGRPIEGPAGAGAYNLVSGAQSLDGSHLAVVEHVPGGARLRIGPINRELQEIPLDDATSLTRPTWMPGNSRDESGNEVWTVVNETLVVRAVRAADNRWTVFAVDASDLTRDRGRITELRLSRDGVRLAAVVNGEVKVASIVRSEESVTIRAPRTLQLGTVRSVVGLDWSERTVLVAATHLPSLPVVSMPLDGFDYTPYMSSTLSPPVTSITAAPSRPVIVTDKAGIWSTADPGKVWLSDRAGGPDSRPFYPG</sequence>
<evidence type="ECO:0000259" key="4">
    <source>
        <dbReference type="Pfam" id="PF25976"/>
    </source>
</evidence>
<name>A0A918GAK5_9PSEU</name>
<dbReference type="RefSeq" id="WP_189209812.1">
    <property type="nucleotide sequence ID" value="NZ_BMRB01000001.1"/>
</dbReference>
<dbReference type="AlphaFoldDB" id="A0A918GAK5"/>
<protein>
    <submittedName>
        <fullName evidence="5">Lipoprotein</fullName>
    </submittedName>
</protein>
<feature type="chain" id="PRO_5039433141" evidence="1">
    <location>
        <begin position="19"/>
        <end position="575"/>
    </location>
</feature>
<evidence type="ECO:0000259" key="2">
    <source>
        <dbReference type="Pfam" id="PF10646"/>
    </source>
</evidence>
<dbReference type="InterPro" id="IPR018910">
    <property type="entry name" value="LpqB_C"/>
</dbReference>
<evidence type="ECO:0000259" key="3">
    <source>
        <dbReference type="Pfam" id="PF10647"/>
    </source>
</evidence>
<feature type="domain" description="Lipoprotein LpqB C-terminal" evidence="3">
    <location>
        <begin position="325"/>
        <end position="574"/>
    </location>
</feature>
<accession>A0A918GAK5</accession>
<feature type="domain" description="GerMN" evidence="2">
    <location>
        <begin position="177"/>
        <end position="278"/>
    </location>
</feature>
<dbReference type="Pfam" id="PF10647">
    <property type="entry name" value="Gmad1"/>
    <property type="match status" value="1"/>
</dbReference>
<evidence type="ECO:0000256" key="1">
    <source>
        <dbReference type="SAM" id="SignalP"/>
    </source>
</evidence>
<keyword evidence="6" id="KW-1185">Reference proteome</keyword>
<feature type="domain" description="Lipoprotein LpqB N-terminal" evidence="4">
    <location>
        <begin position="42"/>
        <end position="166"/>
    </location>
</feature>
<keyword evidence="5" id="KW-0449">Lipoprotein</keyword>
<dbReference type="Proteomes" id="UP000660680">
    <property type="component" value="Unassembled WGS sequence"/>
</dbReference>
<dbReference type="Pfam" id="PF10646">
    <property type="entry name" value="Germane"/>
    <property type="match status" value="1"/>
</dbReference>
<dbReference type="InterPro" id="IPR059026">
    <property type="entry name" value="LpqB_N"/>
</dbReference>
<keyword evidence="1" id="KW-0732">Signal</keyword>
<proteinExistence type="predicted"/>
<dbReference type="InterPro" id="IPR019606">
    <property type="entry name" value="GerMN"/>
</dbReference>